<protein>
    <submittedName>
        <fullName evidence="4">Scarecrow-like protein 9</fullName>
    </submittedName>
</protein>
<evidence type="ECO:0000313" key="5">
    <source>
        <dbReference type="Proteomes" id="UP000095767"/>
    </source>
</evidence>
<dbReference type="Proteomes" id="UP000095767">
    <property type="component" value="Unassembled WGS sequence"/>
</dbReference>
<keyword evidence="5" id="KW-1185">Reference proteome</keyword>
<dbReference type="Pfam" id="PF03514">
    <property type="entry name" value="GRAS"/>
    <property type="match status" value="1"/>
</dbReference>
<comment type="caution">
    <text evidence="4">The sequence shown here is derived from an EMBL/GenBank/DDBJ whole genome shotgun (WGS) entry which is preliminary data.</text>
</comment>
<dbReference type="PANTHER" id="PTHR31636">
    <property type="entry name" value="OSJNBA0084A10.13 PROTEIN-RELATED"/>
    <property type="match status" value="1"/>
</dbReference>
<comment type="similarity">
    <text evidence="3">Belongs to the GRAS family.</text>
</comment>
<dbReference type="EMBL" id="LWDX02071699">
    <property type="protein sequence ID" value="OEL13967.1"/>
    <property type="molecule type" value="Genomic_DNA"/>
</dbReference>
<sequence>MFHGTTTKWETICVDDMNIEPDEVLIVNGITHFGNLTDEGVDIYSPSPRDVVLNNIRKMQPDVFILFVTNVSYSAPIFITRFREALFYYSSMFDMLDATARRDNHQRFLIERGLFRKCALNVVACKGLDGVDYPEIYKQWHVRNHRAGLKQLPSNRDVVKAVREKVKE</sequence>
<keyword evidence="2" id="KW-0804">Transcription</keyword>
<proteinExistence type="inferred from homology"/>
<reference evidence="4 5" key="1">
    <citation type="submission" date="2016-09" db="EMBL/GenBank/DDBJ databases">
        <title>The draft genome of Dichanthelium oligosanthes: A C3 panicoid grass species.</title>
        <authorList>
            <person name="Studer A.J."/>
            <person name="Schnable J.C."/>
            <person name="Brutnell T.P."/>
        </authorList>
    </citation>
    <scope>NUCLEOTIDE SEQUENCE [LARGE SCALE GENOMIC DNA]</scope>
    <source>
        <strain evidence="5">cv. Kellogg 1175</strain>
        <tissue evidence="4">Leaf</tissue>
    </source>
</reference>
<evidence type="ECO:0000256" key="1">
    <source>
        <dbReference type="ARBA" id="ARBA00023015"/>
    </source>
</evidence>
<comment type="caution">
    <text evidence="3">Lacks conserved residue(s) required for the propagation of feature annotation.</text>
</comment>
<dbReference type="PROSITE" id="PS50985">
    <property type="entry name" value="GRAS"/>
    <property type="match status" value="1"/>
</dbReference>
<dbReference type="AlphaFoldDB" id="A0A1E5UM70"/>
<name>A0A1E5UM70_9POAL</name>
<gene>
    <name evidence="4" type="ORF">BAE44_0025013</name>
</gene>
<evidence type="ECO:0000256" key="2">
    <source>
        <dbReference type="ARBA" id="ARBA00023163"/>
    </source>
</evidence>
<keyword evidence="1" id="KW-0805">Transcription regulation</keyword>
<accession>A0A1E5UM70</accession>
<evidence type="ECO:0000313" key="4">
    <source>
        <dbReference type="EMBL" id="OEL13967.1"/>
    </source>
</evidence>
<dbReference type="OrthoDB" id="678429at2759"/>
<evidence type="ECO:0000256" key="3">
    <source>
        <dbReference type="PROSITE-ProRule" id="PRU01191"/>
    </source>
</evidence>
<feature type="region of interest" description="SAW" evidence="3">
    <location>
        <begin position="124"/>
        <end position="168"/>
    </location>
</feature>
<organism evidence="4 5">
    <name type="scientific">Dichanthelium oligosanthes</name>
    <dbReference type="NCBI Taxonomy" id="888268"/>
    <lineage>
        <taxon>Eukaryota</taxon>
        <taxon>Viridiplantae</taxon>
        <taxon>Streptophyta</taxon>
        <taxon>Embryophyta</taxon>
        <taxon>Tracheophyta</taxon>
        <taxon>Spermatophyta</taxon>
        <taxon>Magnoliopsida</taxon>
        <taxon>Liliopsida</taxon>
        <taxon>Poales</taxon>
        <taxon>Poaceae</taxon>
        <taxon>PACMAD clade</taxon>
        <taxon>Panicoideae</taxon>
        <taxon>Panicodae</taxon>
        <taxon>Paniceae</taxon>
        <taxon>Dichantheliinae</taxon>
        <taxon>Dichanthelium</taxon>
    </lineage>
</organism>
<dbReference type="InterPro" id="IPR005202">
    <property type="entry name" value="TF_GRAS"/>
</dbReference>
<dbReference type="STRING" id="888268.A0A1E5UM70"/>